<dbReference type="InterPro" id="IPR013762">
    <property type="entry name" value="Integrase-like_cat_sf"/>
</dbReference>
<dbReference type="GO" id="GO:0015074">
    <property type="term" value="P:DNA integration"/>
    <property type="evidence" value="ECO:0007669"/>
    <property type="project" value="InterPro"/>
</dbReference>
<evidence type="ECO:0000313" key="4">
    <source>
        <dbReference type="Proteomes" id="UP000051562"/>
    </source>
</evidence>
<gene>
    <name evidence="3" type="ORF">ARD30_13555</name>
</gene>
<dbReference type="RefSeq" id="WP_055728297.1">
    <property type="nucleotide sequence ID" value="NZ_LMAR01000036.1"/>
</dbReference>
<protein>
    <recommendedName>
        <fullName evidence="2">Tyr recombinase domain-containing protein</fullName>
    </recommendedName>
</protein>
<evidence type="ECO:0000313" key="3">
    <source>
        <dbReference type="EMBL" id="KQK30446.1"/>
    </source>
</evidence>
<evidence type="ECO:0000256" key="1">
    <source>
        <dbReference type="ARBA" id="ARBA00023172"/>
    </source>
</evidence>
<comment type="caution">
    <text evidence="3">The sequence shown here is derived from an EMBL/GenBank/DDBJ whole genome shotgun (WGS) entry which is preliminary data.</text>
</comment>
<dbReference type="GO" id="GO:0003677">
    <property type="term" value="F:DNA binding"/>
    <property type="evidence" value="ECO:0007669"/>
    <property type="project" value="InterPro"/>
</dbReference>
<dbReference type="EMBL" id="LMAR01000036">
    <property type="protein sequence ID" value="KQK30446.1"/>
    <property type="molecule type" value="Genomic_DNA"/>
</dbReference>
<dbReference type="Gene3D" id="1.10.443.10">
    <property type="entry name" value="Intergrase catalytic core"/>
    <property type="match status" value="1"/>
</dbReference>
<dbReference type="GO" id="GO:0006310">
    <property type="term" value="P:DNA recombination"/>
    <property type="evidence" value="ECO:0007669"/>
    <property type="project" value="UniProtKB-KW"/>
</dbReference>
<name>A0A0Q3PL21_9HYPH</name>
<keyword evidence="4" id="KW-1185">Reference proteome</keyword>
<keyword evidence="1" id="KW-0233">DNA recombination</keyword>
<dbReference type="SUPFAM" id="SSF56349">
    <property type="entry name" value="DNA breaking-rejoining enzymes"/>
    <property type="match status" value="1"/>
</dbReference>
<proteinExistence type="predicted"/>
<organism evidence="3 4">
    <name type="scientific">Bosea thiooxidans</name>
    <dbReference type="NCBI Taxonomy" id="53254"/>
    <lineage>
        <taxon>Bacteria</taxon>
        <taxon>Pseudomonadati</taxon>
        <taxon>Pseudomonadota</taxon>
        <taxon>Alphaproteobacteria</taxon>
        <taxon>Hyphomicrobiales</taxon>
        <taxon>Boseaceae</taxon>
        <taxon>Bosea</taxon>
    </lineage>
</organism>
<dbReference type="InterPro" id="IPR011010">
    <property type="entry name" value="DNA_brk_join_enz"/>
</dbReference>
<accession>A0A0Q3PL21</accession>
<dbReference type="CDD" id="cd00397">
    <property type="entry name" value="DNA_BRE_C"/>
    <property type="match status" value="1"/>
</dbReference>
<dbReference type="AlphaFoldDB" id="A0A0Q3PL21"/>
<dbReference type="PROSITE" id="PS51898">
    <property type="entry name" value="TYR_RECOMBINASE"/>
    <property type="match status" value="1"/>
</dbReference>
<dbReference type="InterPro" id="IPR002104">
    <property type="entry name" value="Integrase_catalytic"/>
</dbReference>
<sequence length="392" mass="43618">MIRVAYIEIGRIGPYALVRHSQSNQLFIGWYNAETRQVVRASLRTDNAVEGAVKVQALVDRGVSGDPRPHLKKAAPQTLRMVLEAHRAVVAKLASAEAETIHIDLIQRSDIADRTVASLVPRHWEELRDAWLAEGKAIGTVSRRISTARAALRRAQDNGDIPSFRKVPEFRNKQHIRSAKPKGAVLSISELARFYDGCTEPHLQAWFALLLGTAARTAAILDLTDGSFDREAGLIRLNPEGRMQTNKWRPCLPAHAHLLPWMDELPPGPTIAYRGQPLKSVKKGRAGAVRRAGLDLRANSYSVRHSLARYMTRQGVDREQIGVWLGHVAPSESPETTLIYSPYAPDFLIDAKRATEDFVAEIAAKAKTSLLEPPLGVRMAWQLQRQRAERGD</sequence>
<evidence type="ECO:0000259" key="2">
    <source>
        <dbReference type="PROSITE" id="PS51898"/>
    </source>
</evidence>
<feature type="domain" description="Tyr recombinase" evidence="2">
    <location>
        <begin position="181"/>
        <end position="353"/>
    </location>
</feature>
<reference evidence="3 4" key="1">
    <citation type="submission" date="2015-10" db="EMBL/GenBank/DDBJ databases">
        <title>Draft genome of Bosea thiooxidans.</title>
        <authorList>
            <person name="Wang X."/>
        </authorList>
    </citation>
    <scope>NUCLEOTIDE SEQUENCE [LARGE SCALE GENOMIC DNA]</scope>
    <source>
        <strain evidence="3 4">CGMCC 9174</strain>
    </source>
</reference>
<dbReference type="Proteomes" id="UP000051562">
    <property type="component" value="Unassembled WGS sequence"/>
</dbReference>